<evidence type="ECO:0000313" key="3">
    <source>
        <dbReference type="Proteomes" id="UP000652430"/>
    </source>
</evidence>
<protein>
    <submittedName>
        <fullName evidence="2">Uncharacterized protein</fullName>
    </submittedName>
</protein>
<reference evidence="3" key="1">
    <citation type="journal article" date="2019" name="Int. J. Syst. Evol. Microbiol.">
        <title>The Global Catalogue of Microorganisms (GCM) 10K type strain sequencing project: providing services to taxonomists for standard genome sequencing and annotation.</title>
        <authorList>
            <consortium name="The Broad Institute Genomics Platform"/>
            <consortium name="The Broad Institute Genome Sequencing Center for Infectious Disease"/>
            <person name="Wu L."/>
            <person name="Ma J."/>
        </authorList>
    </citation>
    <scope>NUCLEOTIDE SEQUENCE [LARGE SCALE GENOMIC DNA]</scope>
    <source>
        <strain evidence="3">CGMCC 1.8957</strain>
    </source>
</reference>
<feature type="transmembrane region" description="Helical" evidence="1">
    <location>
        <begin position="22"/>
        <end position="46"/>
    </location>
</feature>
<accession>A0ABQ3LUZ2</accession>
<dbReference type="Proteomes" id="UP000652430">
    <property type="component" value="Unassembled WGS sequence"/>
</dbReference>
<keyword evidence="1" id="KW-0472">Membrane</keyword>
<keyword evidence="1" id="KW-0812">Transmembrane</keyword>
<comment type="caution">
    <text evidence="2">The sequence shown here is derived from an EMBL/GenBank/DDBJ whole genome shotgun (WGS) entry which is preliminary data.</text>
</comment>
<keyword evidence="1" id="KW-1133">Transmembrane helix</keyword>
<keyword evidence="3" id="KW-1185">Reference proteome</keyword>
<dbReference type="EMBL" id="BNAQ01000019">
    <property type="protein sequence ID" value="GHH26800.1"/>
    <property type="molecule type" value="Genomic_DNA"/>
</dbReference>
<name>A0ABQ3LUZ2_9SPHN</name>
<evidence type="ECO:0000313" key="2">
    <source>
        <dbReference type="EMBL" id="GHH26800.1"/>
    </source>
</evidence>
<organism evidence="2 3">
    <name type="scientific">Sphingomonas glacialis</name>
    <dbReference type="NCBI Taxonomy" id="658225"/>
    <lineage>
        <taxon>Bacteria</taxon>
        <taxon>Pseudomonadati</taxon>
        <taxon>Pseudomonadota</taxon>
        <taxon>Alphaproteobacteria</taxon>
        <taxon>Sphingomonadales</taxon>
        <taxon>Sphingomonadaceae</taxon>
        <taxon>Sphingomonas</taxon>
    </lineage>
</organism>
<evidence type="ECO:0000256" key="1">
    <source>
        <dbReference type="SAM" id="Phobius"/>
    </source>
</evidence>
<gene>
    <name evidence="2" type="ORF">GCM10008023_41830</name>
</gene>
<proteinExistence type="predicted"/>
<feature type="transmembrane region" description="Helical" evidence="1">
    <location>
        <begin position="52"/>
        <end position="73"/>
    </location>
</feature>
<sequence length="153" mass="16299">MAGDAPTSDNGVFVLATFNRTLALPVLIILTGLISAAVVASIFEIIRNGVSVNYDFLLPIIGLASIALLPYLVRSLRSCWLRKPLLYVENGELIAFDPDFFSQDADKVLSVLATAAPAGVKIVSASGAKTIRLALAMQGGDEVSRRWSTYLAS</sequence>